<keyword evidence="3" id="KW-1185">Reference proteome</keyword>
<reference evidence="3" key="1">
    <citation type="submission" date="2016-10" db="EMBL/GenBank/DDBJ databases">
        <authorList>
            <person name="Varghese N."/>
            <person name="Submissions S."/>
        </authorList>
    </citation>
    <scope>NUCLEOTIDE SEQUENCE [LARGE SCALE GENOMIC DNA]</scope>
    <source>
        <strain evidence="3">DSM 17044</strain>
    </source>
</reference>
<protein>
    <submittedName>
        <fullName evidence="2">HEAT repeat</fullName>
    </submittedName>
</protein>
<dbReference type="PANTHER" id="PTHR12697:SF38">
    <property type="entry name" value="PBS LYASE HEAT DOMAIN PROTEIN REPEAT-CONTAINING PROTEIN"/>
    <property type="match status" value="1"/>
</dbReference>
<evidence type="ECO:0000313" key="2">
    <source>
        <dbReference type="EMBL" id="SEL65308.1"/>
    </source>
</evidence>
<gene>
    <name evidence="2" type="ORF">SAMN05444354_107239</name>
</gene>
<feature type="chain" id="PRO_5010249257" evidence="1">
    <location>
        <begin position="22"/>
        <end position="327"/>
    </location>
</feature>
<dbReference type="AlphaFoldDB" id="A0A1H7RYZ0"/>
<dbReference type="InterPro" id="IPR011989">
    <property type="entry name" value="ARM-like"/>
</dbReference>
<evidence type="ECO:0000313" key="3">
    <source>
        <dbReference type="Proteomes" id="UP000182719"/>
    </source>
</evidence>
<dbReference type="Proteomes" id="UP000182719">
    <property type="component" value="Unassembled WGS sequence"/>
</dbReference>
<dbReference type="SUPFAM" id="SSF48371">
    <property type="entry name" value="ARM repeat"/>
    <property type="match status" value="1"/>
</dbReference>
<keyword evidence="1" id="KW-0732">Signal</keyword>
<feature type="signal peptide" evidence="1">
    <location>
        <begin position="1"/>
        <end position="21"/>
    </location>
</feature>
<dbReference type="Gene3D" id="1.25.10.10">
    <property type="entry name" value="Leucine-rich Repeat Variant"/>
    <property type="match status" value="2"/>
</dbReference>
<dbReference type="RefSeq" id="WP_245768616.1">
    <property type="nucleotide sequence ID" value="NZ_FOAP01000007.1"/>
</dbReference>
<evidence type="ECO:0000256" key="1">
    <source>
        <dbReference type="SAM" id="SignalP"/>
    </source>
</evidence>
<dbReference type="GO" id="GO:0016491">
    <property type="term" value="F:oxidoreductase activity"/>
    <property type="evidence" value="ECO:0007669"/>
    <property type="project" value="TreeGrafter"/>
</dbReference>
<proteinExistence type="predicted"/>
<dbReference type="SMART" id="SM00567">
    <property type="entry name" value="EZ_HEAT"/>
    <property type="match status" value="5"/>
</dbReference>
<dbReference type="Pfam" id="PF13646">
    <property type="entry name" value="HEAT_2"/>
    <property type="match status" value="1"/>
</dbReference>
<organism evidence="2 3">
    <name type="scientific">Stigmatella aurantiaca</name>
    <dbReference type="NCBI Taxonomy" id="41"/>
    <lineage>
        <taxon>Bacteria</taxon>
        <taxon>Pseudomonadati</taxon>
        <taxon>Myxococcota</taxon>
        <taxon>Myxococcia</taxon>
        <taxon>Myxococcales</taxon>
        <taxon>Cystobacterineae</taxon>
        <taxon>Archangiaceae</taxon>
        <taxon>Stigmatella</taxon>
    </lineage>
</organism>
<dbReference type="InterPro" id="IPR016024">
    <property type="entry name" value="ARM-type_fold"/>
</dbReference>
<dbReference type="PANTHER" id="PTHR12697">
    <property type="entry name" value="PBS LYASE HEAT-LIKE PROTEIN"/>
    <property type="match status" value="1"/>
</dbReference>
<accession>A0A1H7RYZ0</accession>
<dbReference type="EMBL" id="FOAP01000007">
    <property type="protein sequence ID" value="SEL65308.1"/>
    <property type="molecule type" value="Genomic_DNA"/>
</dbReference>
<name>A0A1H7RYZ0_STIAU</name>
<sequence>MRTSLRFAGLALVLLAPLALALPPSAQKRLRNRAEVDSQLQQLVTGAPVPTTISRLQYLNEEEYAAQEIQLLMRKTVDERTRRNLTAVLAALGARGAEPFLARLAADGDSPVRMYAAQGLGKVRSRRVDVLTPLLQDKSLGVRKEAAKALGLSGNPKVGKTLVALARTETEPEVRAELLVAAGRSGDSKQAATLKEFLASDSESTRFAAARGLCHLGAPEGFAFAHKLLGAQDRFVRRQGLELFEGVPAPKARASLKPLLEDSDRSLAAGAARILHQGGEPKMLEWLVLASFNSDGQEKLAYEKELEALRLADDQRSAILRKAGVLK</sequence>
<dbReference type="InterPro" id="IPR004155">
    <property type="entry name" value="PBS_lyase_HEAT"/>
</dbReference>